<dbReference type="Proteomes" id="UP000799538">
    <property type="component" value="Unassembled WGS sequence"/>
</dbReference>
<protein>
    <recommendedName>
        <fullName evidence="4">rRNA-processing protein EFG1</fullName>
    </recommendedName>
</protein>
<keyword evidence="3" id="KW-1185">Reference proteome</keyword>
<sequence>MLGEARERVRRAEVDLNYALYWPLERAYVSLWPRKGKEGKDGADEEDGGEEAKGDREMWALVERCMAEGTLEDLREGRVEGCGVERPEVNVGKGTARKEKRKKDRMVETKQDEEAEESDGGFFE</sequence>
<name>A0A6A6GDS6_9PEZI</name>
<dbReference type="OrthoDB" id="47732at2759"/>
<dbReference type="EMBL" id="ML992506">
    <property type="protein sequence ID" value="KAF2223846.1"/>
    <property type="molecule type" value="Genomic_DNA"/>
</dbReference>
<dbReference type="AlphaFoldDB" id="A0A6A6GDS6"/>
<evidence type="ECO:0000313" key="3">
    <source>
        <dbReference type="Proteomes" id="UP000799538"/>
    </source>
</evidence>
<feature type="region of interest" description="Disordered" evidence="1">
    <location>
        <begin position="89"/>
        <end position="124"/>
    </location>
</feature>
<evidence type="ECO:0000256" key="1">
    <source>
        <dbReference type="SAM" id="MobiDB-lite"/>
    </source>
</evidence>
<reference evidence="3" key="1">
    <citation type="journal article" date="2020" name="Stud. Mycol.">
        <title>101 Dothideomycetes genomes: A test case for predicting lifestyles and emergence of pathogens.</title>
        <authorList>
            <person name="Haridas S."/>
            <person name="Albert R."/>
            <person name="Binder M."/>
            <person name="Bloem J."/>
            <person name="LaButti K."/>
            <person name="Salamov A."/>
            <person name="Andreopoulos B."/>
            <person name="Baker S."/>
            <person name="Barry K."/>
            <person name="Bills G."/>
            <person name="Bluhm B."/>
            <person name="Cannon C."/>
            <person name="Castanera R."/>
            <person name="Culley D."/>
            <person name="Daum C."/>
            <person name="Ezra D."/>
            <person name="Gonzalez J."/>
            <person name="Henrissat B."/>
            <person name="Kuo A."/>
            <person name="Liang C."/>
            <person name="Lipzen A."/>
            <person name="Lutzoni F."/>
            <person name="Magnuson J."/>
            <person name="Mondo S."/>
            <person name="Nolan M."/>
            <person name="Ohm R."/>
            <person name="Pangilinan J."/>
            <person name="Park H.-J."/>
            <person name="Ramirez L."/>
            <person name="Alfaro M."/>
            <person name="Sun H."/>
            <person name="Tritt A."/>
            <person name="Yoshinaga Y."/>
            <person name="Zwiers L.-H."/>
            <person name="Turgeon B."/>
            <person name="Goodwin S."/>
            <person name="Spatafora J."/>
            <person name="Crous P."/>
            <person name="Grigoriev I."/>
        </authorList>
    </citation>
    <scope>NUCLEOTIDE SEQUENCE [LARGE SCALE GENOMIC DNA]</scope>
    <source>
        <strain evidence="3">CECT 20119</strain>
    </source>
</reference>
<accession>A0A6A6GDS6</accession>
<proteinExistence type="predicted"/>
<feature type="region of interest" description="Disordered" evidence="1">
    <location>
        <begin position="33"/>
        <end position="55"/>
    </location>
</feature>
<feature type="compositionally biased region" description="Acidic residues" evidence="1">
    <location>
        <begin position="113"/>
        <end position="124"/>
    </location>
</feature>
<gene>
    <name evidence="2" type="ORF">BDZ85DRAFT_262274</name>
</gene>
<evidence type="ECO:0000313" key="2">
    <source>
        <dbReference type="EMBL" id="KAF2223846.1"/>
    </source>
</evidence>
<organism evidence="2 3">
    <name type="scientific">Elsinoe ampelina</name>
    <dbReference type="NCBI Taxonomy" id="302913"/>
    <lineage>
        <taxon>Eukaryota</taxon>
        <taxon>Fungi</taxon>
        <taxon>Dikarya</taxon>
        <taxon>Ascomycota</taxon>
        <taxon>Pezizomycotina</taxon>
        <taxon>Dothideomycetes</taxon>
        <taxon>Dothideomycetidae</taxon>
        <taxon>Myriangiales</taxon>
        <taxon>Elsinoaceae</taxon>
        <taxon>Elsinoe</taxon>
    </lineage>
</organism>
<evidence type="ECO:0008006" key="4">
    <source>
        <dbReference type="Google" id="ProtNLM"/>
    </source>
</evidence>